<dbReference type="AlphaFoldDB" id="A0A0E9VA01"/>
<name>A0A0E9VA01_ANGAN</name>
<reference evidence="1" key="2">
    <citation type="journal article" date="2015" name="Fish Shellfish Immunol.">
        <title>Early steps in the European eel (Anguilla anguilla)-Vibrio vulnificus interaction in the gills: Role of the RtxA13 toxin.</title>
        <authorList>
            <person name="Callol A."/>
            <person name="Pajuelo D."/>
            <person name="Ebbesson L."/>
            <person name="Teles M."/>
            <person name="MacKenzie S."/>
            <person name="Amaro C."/>
        </authorList>
    </citation>
    <scope>NUCLEOTIDE SEQUENCE</scope>
</reference>
<accession>A0A0E9VA01</accession>
<dbReference type="EMBL" id="GBXM01034524">
    <property type="protein sequence ID" value="JAH74053.1"/>
    <property type="molecule type" value="Transcribed_RNA"/>
</dbReference>
<sequence length="22" mass="2545">MTDPDTWGIFCDLMRLMLSSLV</sequence>
<evidence type="ECO:0000313" key="1">
    <source>
        <dbReference type="EMBL" id="JAH74053.1"/>
    </source>
</evidence>
<proteinExistence type="predicted"/>
<reference evidence="1" key="1">
    <citation type="submission" date="2014-11" db="EMBL/GenBank/DDBJ databases">
        <authorList>
            <person name="Amaro Gonzalez C."/>
        </authorList>
    </citation>
    <scope>NUCLEOTIDE SEQUENCE</scope>
</reference>
<organism evidence="1">
    <name type="scientific">Anguilla anguilla</name>
    <name type="common">European freshwater eel</name>
    <name type="synonym">Muraena anguilla</name>
    <dbReference type="NCBI Taxonomy" id="7936"/>
    <lineage>
        <taxon>Eukaryota</taxon>
        <taxon>Metazoa</taxon>
        <taxon>Chordata</taxon>
        <taxon>Craniata</taxon>
        <taxon>Vertebrata</taxon>
        <taxon>Euteleostomi</taxon>
        <taxon>Actinopterygii</taxon>
        <taxon>Neopterygii</taxon>
        <taxon>Teleostei</taxon>
        <taxon>Anguilliformes</taxon>
        <taxon>Anguillidae</taxon>
        <taxon>Anguilla</taxon>
    </lineage>
</organism>
<protein>
    <submittedName>
        <fullName evidence="1">Uncharacterized protein</fullName>
    </submittedName>
</protein>